<evidence type="ECO:0000256" key="2">
    <source>
        <dbReference type="ARBA" id="ARBA00023125"/>
    </source>
</evidence>
<dbReference type="Pfam" id="PF12833">
    <property type="entry name" value="HTH_18"/>
    <property type="match status" value="1"/>
</dbReference>
<gene>
    <name evidence="5" type="ORF">SAMN05421748_105231</name>
</gene>
<dbReference type="Gene3D" id="1.10.10.60">
    <property type="entry name" value="Homeodomain-like"/>
    <property type="match status" value="1"/>
</dbReference>
<sequence length="195" mass="20882">MPTAAVPTAVVPTGAASRAAVAPVGPVAACWTAGEHTWPLINAAFDHLRLETRAAERVSEVPRLLLTALVLRLDPPGDAGAGAGDETFRRFRAAVEVDFRHHHDVGHYARALGWSARTLSRACLAATGRTAKDLLAERLLLEAKRLLAHDGLSPVRCGQRLGFPDASNFSAFFLRGAGMRPGAWQAEFSSRSGRR</sequence>
<dbReference type="InterPro" id="IPR018060">
    <property type="entry name" value="HTH_AraC"/>
</dbReference>
<accession>A0A285HS41</accession>
<dbReference type="GO" id="GO:0043565">
    <property type="term" value="F:sequence-specific DNA binding"/>
    <property type="evidence" value="ECO:0007669"/>
    <property type="project" value="InterPro"/>
</dbReference>
<dbReference type="PANTHER" id="PTHR43280:SF32">
    <property type="entry name" value="TRANSCRIPTIONAL REGULATORY PROTEIN"/>
    <property type="match status" value="1"/>
</dbReference>
<keyword evidence="2 5" id="KW-0238">DNA-binding</keyword>
<dbReference type="SMART" id="SM00342">
    <property type="entry name" value="HTH_ARAC"/>
    <property type="match status" value="1"/>
</dbReference>
<dbReference type="PROSITE" id="PS01124">
    <property type="entry name" value="HTH_ARAC_FAMILY_2"/>
    <property type="match status" value="1"/>
</dbReference>
<organism evidence="5 6">
    <name type="scientific">Paractinoplanes atraurantiacus</name>
    <dbReference type="NCBI Taxonomy" id="1036182"/>
    <lineage>
        <taxon>Bacteria</taxon>
        <taxon>Bacillati</taxon>
        <taxon>Actinomycetota</taxon>
        <taxon>Actinomycetes</taxon>
        <taxon>Micromonosporales</taxon>
        <taxon>Micromonosporaceae</taxon>
        <taxon>Paractinoplanes</taxon>
    </lineage>
</organism>
<feature type="domain" description="HTH araC/xylS-type" evidence="4">
    <location>
        <begin position="89"/>
        <end position="187"/>
    </location>
</feature>
<evidence type="ECO:0000259" key="4">
    <source>
        <dbReference type="PROSITE" id="PS01124"/>
    </source>
</evidence>
<evidence type="ECO:0000313" key="6">
    <source>
        <dbReference type="Proteomes" id="UP000219612"/>
    </source>
</evidence>
<dbReference type="AlphaFoldDB" id="A0A285HS41"/>
<proteinExistence type="predicted"/>
<dbReference type="GO" id="GO:0003700">
    <property type="term" value="F:DNA-binding transcription factor activity"/>
    <property type="evidence" value="ECO:0007669"/>
    <property type="project" value="InterPro"/>
</dbReference>
<evidence type="ECO:0000256" key="1">
    <source>
        <dbReference type="ARBA" id="ARBA00023015"/>
    </source>
</evidence>
<protein>
    <submittedName>
        <fullName evidence="5">AraC-type DNA-binding protein</fullName>
    </submittedName>
</protein>
<reference evidence="5 6" key="1">
    <citation type="submission" date="2017-09" db="EMBL/GenBank/DDBJ databases">
        <authorList>
            <person name="Ehlers B."/>
            <person name="Leendertz F.H."/>
        </authorList>
    </citation>
    <scope>NUCLEOTIDE SEQUENCE [LARGE SCALE GENOMIC DNA]</scope>
    <source>
        <strain evidence="5 6">CGMCC 4.6857</strain>
    </source>
</reference>
<keyword evidence="6" id="KW-1185">Reference proteome</keyword>
<keyword evidence="1" id="KW-0805">Transcription regulation</keyword>
<dbReference type="Proteomes" id="UP000219612">
    <property type="component" value="Unassembled WGS sequence"/>
</dbReference>
<dbReference type="PANTHER" id="PTHR43280">
    <property type="entry name" value="ARAC-FAMILY TRANSCRIPTIONAL REGULATOR"/>
    <property type="match status" value="1"/>
</dbReference>
<evidence type="ECO:0000256" key="3">
    <source>
        <dbReference type="ARBA" id="ARBA00023163"/>
    </source>
</evidence>
<dbReference type="SUPFAM" id="SSF46689">
    <property type="entry name" value="Homeodomain-like"/>
    <property type="match status" value="1"/>
</dbReference>
<dbReference type="InterPro" id="IPR009057">
    <property type="entry name" value="Homeodomain-like_sf"/>
</dbReference>
<evidence type="ECO:0000313" key="5">
    <source>
        <dbReference type="EMBL" id="SNY38507.1"/>
    </source>
</evidence>
<keyword evidence="3" id="KW-0804">Transcription</keyword>
<dbReference type="EMBL" id="OBDY01000005">
    <property type="protein sequence ID" value="SNY38507.1"/>
    <property type="molecule type" value="Genomic_DNA"/>
</dbReference>
<dbReference type="OrthoDB" id="9799345at2"/>
<name>A0A285HS41_9ACTN</name>